<dbReference type="AlphaFoldDB" id="A0A8J3GL99"/>
<evidence type="ECO:0000313" key="3">
    <source>
        <dbReference type="Proteomes" id="UP000630142"/>
    </source>
</evidence>
<keyword evidence="1" id="KW-0812">Transmembrane</keyword>
<protein>
    <submittedName>
        <fullName evidence="2">Uncharacterized protein</fullName>
    </submittedName>
</protein>
<feature type="transmembrane region" description="Helical" evidence="1">
    <location>
        <begin position="67"/>
        <end position="98"/>
    </location>
</feature>
<reference evidence="2" key="2">
    <citation type="submission" date="2020-09" db="EMBL/GenBank/DDBJ databases">
        <authorList>
            <person name="Sun Q."/>
            <person name="Kim S."/>
        </authorList>
    </citation>
    <scope>NUCLEOTIDE SEQUENCE</scope>
    <source>
        <strain evidence="2">KCTC 42249</strain>
    </source>
</reference>
<proteinExistence type="predicted"/>
<sequence length="105" mass="11049">MTLPPDTRSPVRRLFGALFAILLFAAGPLLGTLLAAAVAMPLGCAINEAGTAPCVIAGVDFGGPLTVLALMGFFLIYTVPLGLIFLLIWCIAAGVIFYRRSRSRP</sequence>
<dbReference type="Proteomes" id="UP000630142">
    <property type="component" value="Unassembled WGS sequence"/>
</dbReference>
<dbReference type="EMBL" id="BMZQ01000002">
    <property type="protein sequence ID" value="GHD17258.1"/>
    <property type="molecule type" value="Genomic_DNA"/>
</dbReference>
<keyword evidence="3" id="KW-1185">Reference proteome</keyword>
<organism evidence="2 3">
    <name type="scientific">Tianweitania populi</name>
    <dbReference type="NCBI Taxonomy" id="1607949"/>
    <lineage>
        <taxon>Bacteria</taxon>
        <taxon>Pseudomonadati</taxon>
        <taxon>Pseudomonadota</taxon>
        <taxon>Alphaproteobacteria</taxon>
        <taxon>Hyphomicrobiales</taxon>
        <taxon>Phyllobacteriaceae</taxon>
        <taxon>Tianweitania</taxon>
    </lineage>
</organism>
<dbReference type="RefSeq" id="WP_189504525.1">
    <property type="nucleotide sequence ID" value="NZ_BMZQ01000002.1"/>
</dbReference>
<evidence type="ECO:0000256" key="1">
    <source>
        <dbReference type="SAM" id="Phobius"/>
    </source>
</evidence>
<comment type="caution">
    <text evidence="2">The sequence shown here is derived from an EMBL/GenBank/DDBJ whole genome shotgun (WGS) entry which is preliminary data.</text>
</comment>
<keyword evidence="1" id="KW-1133">Transmembrane helix</keyword>
<keyword evidence="1" id="KW-0472">Membrane</keyword>
<gene>
    <name evidence="2" type="ORF">GCM10016234_26230</name>
</gene>
<accession>A0A8J3GL99</accession>
<evidence type="ECO:0000313" key="2">
    <source>
        <dbReference type="EMBL" id="GHD17258.1"/>
    </source>
</evidence>
<reference evidence="2" key="1">
    <citation type="journal article" date="2014" name="Int. J. Syst. Evol. Microbiol.">
        <title>Complete genome sequence of Corynebacterium casei LMG S-19264T (=DSM 44701T), isolated from a smear-ripened cheese.</title>
        <authorList>
            <consortium name="US DOE Joint Genome Institute (JGI-PGF)"/>
            <person name="Walter F."/>
            <person name="Albersmeier A."/>
            <person name="Kalinowski J."/>
            <person name="Ruckert C."/>
        </authorList>
    </citation>
    <scope>NUCLEOTIDE SEQUENCE</scope>
    <source>
        <strain evidence="2">KCTC 42249</strain>
    </source>
</reference>
<name>A0A8J3GL99_9HYPH</name>